<keyword evidence="2" id="KW-1185">Reference proteome</keyword>
<gene>
    <name evidence="1" type="ORF">Amon02_000813000</name>
</gene>
<dbReference type="EMBL" id="BSXS01007037">
    <property type="protein sequence ID" value="GME86992.1"/>
    <property type="molecule type" value="Genomic_DNA"/>
</dbReference>
<evidence type="ECO:0000313" key="1">
    <source>
        <dbReference type="EMBL" id="GME86992.1"/>
    </source>
</evidence>
<name>A0ACB5TG16_AMBMO</name>
<protein>
    <submittedName>
        <fullName evidence="1">Unnamed protein product</fullName>
    </submittedName>
</protein>
<comment type="caution">
    <text evidence="1">The sequence shown here is derived from an EMBL/GenBank/DDBJ whole genome shotgun (WGS) entry which is preliminary data.</text>
</comment>
<proteinExistence type="predicted"/>
<dbReference type="Proteomes" id="UP001165064">
    <property type="component" value="Unassembled WGS sequence"/>
</dbReference>
<sequence length="463" mass="53059">MLNENKNGVSLQDICNDLPSELNELILAYAIVQVSEERNWRLGDTLKRTVPEDFELFTWALHFFRQKPKLHVEAYHNQHSPPAKCWFGLTSEVVLSMEMTTDTPQKKIFETCDFEKFTFHWSLTDSQLERDKRFVKSLFRSGPRQLIAKHWWYDKNIEYPDIYPMLTAIECEVREVTHLIENLEELESLREVRLQNAEPMLNLTTLKALFQSSFIEKIDIHSKAESAFKFSNDSESMLKKFENKLKLYADYVNGLSTLLFAQKTSDPTVVVFHNSECLTGASDIRVKHVVLTFPLRNSTPRNDKINFLDITGGSYSGTTFAELTKLKGLSVGSQKDMGVSRTLTESKKNIDIDWKTIQTLSLSIKALDLCGAAINVSSTEATEEMGKLQLPMSIEYLQCTPEQLTLFSIESTTSVHCLTLAISSLITESDVCWHHSPTETGRNDYSEETQKSYFFIDHRTSDH</sequence>
<accession>A0ACB5TG16</accession>
<organism evidence="1 2">
    <name type="scientific">Ambrosiozyma monospora</name>
    <name type="common">Yeast</name>
    <name type="synonym">Endomycopsis monosporus</name>
    <dbReference type="NCBI Taxonomy" id="43982"/>
    <lineage>
        <taxon>Eukaryota</taxon>
        <taxon>Fungi</taxon>
        <taxon>Dikarya</taxon>
        <taxon>Ascomycota</taxon>
        <taxon>Saccharomycotina</taxon>
        <taxon>Pichiomycetes</taxon>
        <taxon>Pichiales</taxon>
        <taxon>Pichiaceae</taxon>
        <taxon>Ambrosiozyma</taxon>
    </lineage>
</organism>
<evidence type="ECO:0000313" key="2">
    <source>
        <dbReference type="Proteomes" id="UP001165064"/>
    </source>
</evidence>
<reference evidence="1" key="1">
    <citation type="submission" date="2023-04" db="EMBL/GenBank/DDBJ databases">
        <title>Ambrosiozyma monospora NBRC 10751.</title>
        <authorList>
            <person name="Ichikawa N."/>
            <person name="Sato H."/>
            <person name="Tonouchi N."/>
        </authorList>
    </citation>
    <scope>NUCLEOTIDE SEQUENCE</scope>
    <source>
        <strain evidence="1">NBRC 10751</strain>
    </source>
</reference>